<keyword evidence="4" id="KW-0678">Repressor</keyword>
<dbReference type="InterPro" id="IPR009287">
    <property type="entry name" value="Spt4"/>
</dbReference>
<dbReference type="InterPro" id="IPR029040">
    <property type="entry name" value="RPABC4/Spt4"/>
</dbReference>
<keyword evidence="5" id="KW-0479">Metal-binding</keyword>
<gene>
    <name evidence="14" type="primary">107371981</name>
</gene>
<proteinExistence type="inferred from homology"/>
<dbReference type="PANTHER" id="PTHR12882">
    <property type="entry name" value="SUPPRESSOR OF TY 4"/>
    <property type="match status" value="1"/>
</dbReference>
<dbReference type="GO" id="GO:0000993">
    <property type="term" value="F:RNA polymerase II complex binding"/>
    <property type="evidence" value="ECO:0007669"/>
    <property type="project" value="TreeGrafter"/>
</dbReference>
<dbReference type="Pfam" id="PF06093">
    <property type="entry name" value="Spt4"/>
    <property type="match status" value="1"/>
</dbReference>
<dbReference type="CDD" id="cd07973">
    <property type="entry name" value="Spt4"/>
    <property type="match status" value="1"/>
</dbReference>
<organism evidence="14 15">
    <name type="scientific">Tetranychus urticae</name>
    <name type="common">Two-spotted spider mite</name>
    <dbReference type="NCBI Taxonomy" id="32264"/>
    <lineage>
        <taxon>Eukaryota</taxon>
        <taxon>Metazoa</taxon>
        <taxon>Ecdysozoa</taxon>
        <taxon>Arthropoda</taxon>
        <taxon>Chelicerata</taxon>
        <taxon>Arachnida</taxon>
        <taxon>Acari</taxon>
        <taxon>Acariformes</taxon>
        <taxon>Trombidiformes</taxon>
        <taxon>Prostigmata</taxon>
        <taxon>Eleutherengona</taxon>
        <taxon>Raphignathae</taxon>
        <taxon>Tetranychoidea</taxon>
        <taxon>Tetranychidae</taxon>
        <taxon>Tetranychus</taxon>
    </lineage>
</organism>
<evidence type="ECO:0000259" key="13">
    <source>
        <dbReference type="SMART" id="SM01389"/>
    </source>
</evidence>
<name>T1JYI1_TETUR</name>
<accession>T1JYI1</accession>
<keyword evidence="8" id="KW-0805">Transcription regulation</keyword>
<dbReference type="SUPFAM" id="SSF63393">
    <property type="entry name" value="RNA polymerase subunits"/>
    <property type="match status" value="1"/>
</dbReference>
<dbReference type="HOGENOM" id="CLU_138052_3_0_1"/>
<dbReference type="EMBL" id="CAEY01001108">
    <property type="status" value="NOT_ANNOTATED_CDS"/>
    <property type="molecule type" value="Genomic_DNA"/>
</dbReference>
<dbReference type="PIRSF" id="PIRSF025023">
    <property type="entry name" value="Spt4"/>
    <property type="match status" value="1"/>
</dbReference>
<dbReference type="STRING" id="32264.T1JYI1"/>
<dbReference type="eggNOG" id="KOG3490">
    <property type="taxonomic scope" value="Eukaryota"/>
</dbReference>
<dbReference type="OrthoDB" id="248751at2759"/>
<dbReference type="PANTHER" id="PTHR12882:SF1">
    <property type="entry name" value="TRANSCRIPTION ELONGATION FACTOR SPT4"/>
    <property type="match status" value="1"/>
</dbReference>
<evidence type="ECO:0000313" key="14">
    <source>
        <dbReference type="EnsemblMetazoa" id="tetur03g00450.1"/>
    </source>
</evidence>
<dbReference type="InterPro" id="IPR022800">
    <property type="entry name" value="Spt4/RpoE2_Znf"/>
</dbReference>
<evidence type="ECO:0000256" key="3">
    <source>
        <dbReference type="ARBA" id="ARBA00020182"/>
    </source>
</evidence>
<evidence type="ECO:0000256" key="5">
    <source>
        <dbReference type="ARBA" id="ARBA00022723"/>
    </source>
</evidence>
<comment type="similarity">
    <text evidence="2 12">Belongs to the SPT4 family.</text>
</comment>
<evidence type="ECO:0000256" key="9">
    <source>
        <dbReference type="ARBA" id="ARBA00023159"/>
    </source>
</evidence>
<evidence type="ECO:0000256" key="1">
    <source>
        <dbReference type="ARBA" id="ARBA00004123"/>
    </source>
</evidence>
<dbReference type="InterPro" id="IPR038510">
    <property type="entry name" value="Spt4_sf"/>
</dbReference>
<dbReference type="KEGG" id="tut:107371981"/>
<dbReference type="AlphaFoldDB" id="T1JYI1"/>
<feature type="domain" description="Spt4/RpoE2 zinc finger" evidence="13">
    <location>
        <begin position="15"/>
        <end position="92"/>
    </location>
</feature>
<keyword evidence="7" id="KW-0862">Zinc</keyword>
<evidence type="ECO:0000256" key="6">
    <source>
        <dbReference type="ARBA" id="ARBA00022771"/>
    </source>
</evidence>
<evidence type="ECO:0000256" key="11">
    <source>
        <dbReference type="ARBA" id="ARBA00023242"/>
    </source>
</evidence>
<keyword evidence="11 12" id="KW-0539">Nucleus</keyword>
<evidence type="ECO:0000313" key="15">
    <source>
        <dbReference type="Proteomes" id="UP000015104"/>
    </source>
</evidence>
<evidence type="ECO:0000256" key="12">
    <source>
        <dbReference type="PIRNR" id="PIRNR025023"/>
    </source>
</evidence>
<evidence type="ECO:0000256" key="4">
    <source>
        <dbReference type="ARBA" id="ARBA00022491"/>
    </source>
</evidence>
<comment type="function">
    <text evidence="12">Component of the DRB sensitivity-inducing factor complex (DSIF complex), which regulates transcription elongation by RNA polymerase II.</text>
</comment>
<keyword evidence="10 12" id="KW-0804">Transcription</keyword>
<reference evidence="15" key="1">
    <citation type="submission" date="2011-08" db="EMBL/GenBank/DDBJ databases">
        <authorList>
            <person name="Rombauts S."/>
        </authorList>
    </citation>
    <scope>NUCLEOTIDE SEQUENCE</scope>
    <source>
        <strain evidence="15">London</strain>
    </source>
</reference>
<dbReference type="Gene3D" id="3.30.40.210">
    <property type="match status" value="1"/>
</dbReference>
<keyword evidence="15" id="KW-1185">Reference proteome</keyword>
<evidence type="ECO:0000256" key="2">
    <source>
        <dbReference type="ARBA" id="ARBA00010464"/>
    </source>
</evidence>
<protein>
    <recommendedName>
        <fullName evidence="3 12">Transcription elongation factor SPT4</fullName>
    </recommendedName>
</protein>
<comment type="subcellular location">
    <subcellularLocation>
        <location evidence="1 12">Nucleus</location>
    </subcellularLocation>
</comment>
<reference evidence="14" key="2">
    <citation type="submission" date="2015-06" db="UniProtKB">
        <authorList>
            <consortium name="EnsemblMetazoa"/>
        </authorList>
    </citation>
    <scope>IDENTIFICATION</scope>
</reference>
<dbReference type="GO" id="GO:0140673">
    <property type="term" value="P:transcription elongation-coupled chromatin remodeling"/>
    <property type="evidence" value="ECO:0007669"/>
    <property type="project" value="InterPro"/>
</dbReference>
<dbReference type="OMA" id="FDGMIAV"/>
<evidence type="ECO:0000256" key="7">
    <source>
        <dbReference type="ARBA" id="ARBA00022833"/>
    </source>
</evidence>
<dbReference type="FunFam" id="3.30.40.210:FF:000001">
    <property type="entry name" value="Transcription elongation factor SPT4"/>
    <property type="match status" value="1"/>
</dbReference>
<dbReference type="GO" id="GO:0008270">
    <property type="term" value="F:zinc ion binding"/>
    <property type="evidence" value="ECO:0007669"/>
    <property type="project" value="UniProtKB-KW"/>
</dbReference>
<dbReference type="SMART" id="SM01389">
    <property type="entry name" value="Spt4"/>
    <property type="match status" value="1"/>
</dbReference>
<sequence length="117" mass="13336">MDIPVDRIPRTLRNLRACLLCSLVKSFEQFEVDGCDNCEFVLGMRGNREMIFDCTSSNFDGMIGVTQPDESWAAKWLRIPSFKPGIYAVSVSGRLPPTIYRELKSRNIPYKSRDRAA</sequence>
<dbReference type="GO" id="GO:0032044">
    <property type="term" value="C:DSIF complex"/>
    <property type="evidence" value="ECO:0007669"/>
    <property type="project" value="TreeGrafter"/>
</dbReference>
<dbReference type="EnsemblMetazoa" id="tetur03g00450.1">
    <property type="protein sequence ID" value="tetur03g00450.1"/>
    <property type="gene ID" value="tetur03g00450"/>
</dbReference>
<evidence type="ECO:0000256" key="8">
    <source>
        <dbReference type="ARBA" id="ARBA00023015"/>
    </source>
</evidence>
<dbReference type="GO" id="GO:0006355">
    <property type="term" value="P:regulation of DNA-templated transcription"/>
    <property type="evidence" value="ECO:0007669"/>
    <property type="project" value="InterPro"/>
</dbReference>
<dbReference type="Proteomes" id="UP000015104">
    <property type="component" value="Unassembled WGS sequence"/>
</dbReference>
<evidence type="ECO:0000256" key="10">
    <source>
        <dbReference type="ARBA" id="ARBA00023163"/>
    </source>
</evidence>
<keyword evidence="9" id="KW-0010">Activator</keyword>
<keyword evidence="6" id="KW-0863">Zinc-finger</keyword>